<keyword evidence="6" id="KW-1185">Reference proteome</keyword>
<evidence type="ECO:0000256" key="1">
    <source>
        <dbReference type="ARBA" id="ARBA00001974"/>
    </source>
</evidence>
<dbReference type="Pfam" id="PF00970">
    <property type="entry name" value="FAD_binding_6"/>
    <property type="match status" value="1"/>
</dbReference>
<evidence type="ECO:0000259" key="4">
    <source>
        <dbReference type="PROSITE" id="PS51384"/>
    </source>
</evidence>
<dbReference type="Gene3D" id="2.40.30.10">
    <property type="entry name" value="Translation factors"/>
    <property type="match status" value="1"/>
</dbReference>
<dbReference type="PRINTS" id="PR00406">
    <property type="entry name" value="CYTB5RDTASE"/>
</dbReference>
<feature type="domain" description="FAD-binding FR-type" evidence="4">
    <location>
        <begin position="39"/>
        <end position="140"/>
    </location>
</feature>
<dbReference type="PANTHER" id="PTHR47354">
    <property type="entry name" value="NADH OXIDOREDUCTASE HCR"/>
    <property type="match status" value="1"/>
</dbReference>
<keyword evidence="2" id="KW-0408">Iron</keyword>
<keyword evidence="2" id="KW-0479">Metal-binding</keyword>
<evidence type="ECO:0000313" key="6">
    <source>
        <dbReference type="Proteomes" id="UP000474967"/>
    </source>
</evidence>
<gene>
    <name evidence="5" type="ORF">G3T36_18155</name>
</gene>
<evidence type="ECO:0000256" key="3">
    <source>
        <dbReference type="ARBA" id="ARBA00023014"/>
    </source>
</evidence>
<reference evidence="5 6" key="1">
    <citation type="journal article" date="2014" name="J. Microbiol.">
        <title>Diaminobutyricibacter tongyongensis gen. nov., sp. nov. and Homoserinibacter gongjuensis gen. nov., sp. nov. belong to the family Microbacteriaceae.</title>
        <authorList>
            <person name="Kim S.J."/>
            <person name="Ahn J.H."/>
            <person name="Weon H.Y."/>
            <person name="Hamada M."/>
            <person name="Suzuki K."/>
            <person name="Kwon S.W."/>
        </authorList>
    </citation>
    <scope>NUCLEOTIDE SEQUENCE [LARGE SCALE GENOMIC DNA]</scope>
    <source>
        <strain evidence="5 6">NBRC 108724</strain>
    </source>
</reference>
<dbReference type="EMBL" id="JAAGWY010000005">
    <property type="protein sequence ID" value="NEN07783.1"/>
    <property type="molecule type" value="Genomic_DNA"/>
</dbReference>
<keyword evidence="2" id="KW-0001">2Fe-2S</keyword>
<proteinExistence type="predicted"/>
<evidence type="ECO:0000256" key="2">
    <source>
        <dbReference type="ARBA" id="ARBA00022714"/>
    </source>
</evidence>
<evidence type="ECO:0000313" key="5">
    <source>
        <dbReference type="EMBL" id="NEN07783.1"/>
    </source>
</evidence>
<sequence>MGTRTCYASGRRTRILGTVRLQPSRRSVARGKVLVSGLTPWHVGTLIDAVPLNPKARSITFEVPDWRGNLAGQHLDVRLTAPDGYQAVRSYSIASSGPGTRVELAIDKLPDGEVSPFLVDGLEIGDSVELRGPLGGWFVWTEELHVPIQLIAGGSGVVPFIAMARRHKLTGSTIPMHLLYSLRGPNDAFYREELALLNEDVDVTWHYTRVAPQGWGAEPRRLTHSDLKAALLPPEGDTRVYICGPTEFVETVAEALGDLGYPSESIRTERFGGT</sequence>
<dbReference type="InterPro" id="IPR050415">
    <property type="entry name" value="MRET"/>
</dbReference>
<name>A0A6L9Y2B6_9MICO</name>
<dbReference type="SUPFAM" id="SSF63380">
    <property type="entry name" value="Riboflavin synthase domain-like"/>
    <property type="match status" value="1"/>
</dbReference>
<comment type="cofactor">
    <cofactor evidence="1">
        <name>FAD</name>
        <dbReference type="ChEBI" id="CHEBI:57692"/>
    </cofactor>
</comment>
<accession>A0A6L9Y2B6</accession>
<dbReference type="InterPro" id="IPR001433">
    <property type="entry name" value="OxRdtase_FAD/NAD-bd"/>
</dbReference>
<dbReference type="Gene3D" id="3.40.50.80">
    <property type="entry name" value="Nucleotide-binding domain of ferredoxin-NADP reductase (FNR) module"/>
    <property type="match status" value="1"/>
</dbReference>
<dbReference type="Proteomes" id="UP000474967">
    <property type="component" value="Unassembled WGS sequence"/>
</dbReference>
<dbReference type="GO" id="GO:0016491">
    <property type="term" value="F:oxidoreductase activity"/>
    <property type="evidence" value="ECO:0007669"/>
    <property type="project" value="InterPro"/>
</dbReference>
<dbReference type="SUPFAM" id="SSF52343">
    <property type="entry name" value="Ferredoxin reductase-like, C-terminal NADP-linked domain"/>
    <property type="match status" value="1"/>
</dbReference>
<dbReference type="Pfam" id="PF00175">
    <property type="entry name" value="NAD_binding_1"/>
    <property type="match status" value="1"/>
</dbReference>
<dbReference type="InterPro" id="IPR039261">
    <property type="entry name" value="FNR_nucleotide-bd"/>
</dbReference>
<comment type="caution">
    <text evidence="5">The sequence shown here is derived from an EMBL/GenBank/DDBJ whole genome shotgun (WGS) entry which is preliminary data.</text>
</comment>
<dbReference type="PROSITE" id="PS51384">
    <property type="entry name" value="FAD_FR"/>
    <property type="match status" value="1"/>
</dbReference>
<dbReference type="GO" id="GO:0051537">
    <property type="term" value="F:2 iron, 2 sulfur cluster binding"/>
    <property type="evidence" value="ECO:0007669"/>
    <property type="project" value="UniProtKB-KW"/>
</dbReference>
<dbReference type="AlphaFoldDB" id="A0A6L9Y2B6"/>
<protein>
    <submittedName>
        <fullName evidence="5">Oxidoreductase</fullName>
    </submittedName>
</protein>
<keyword evidence="3" id="KW-0411">Iron-sulfur</keyword>
<dbReference type="PANTHER" id="PTHR47354:SF5">
    <property type="entry name" value="PROTEIN RFBI"/>
    <property type="match status" value="1"/>
</dbReference>
<dbReference type="InterPro" id="IPR008333">
    <property type="entry name" value="Cbr1-like_FAD-bd_dom"/>
</dbReference>
<organism evidence="5 6">
    <name type="scientific">Leifsonia tongyongensis</name>
    <dbReference type="NCBI Taxonomy" id="1268043"/>
    <lineage>
        <taxon>Bacteria</taxon>
        <taxon>Bacillati</taxon>
        <taxon>Actinomycetota</taxon>
        <taxon>Actinomycetes</taxon>
        <taxon>Micrococcales</taxon>
        <taxon>Microbacteriaceae</taxon>
        <taxon>Leifsonia</taxon>
    </lineage>
</organism>
<dbReference type="InterPro" id="IPR017938">
    <property type="entry name" value="Riboflavin_synthase-like_b-brl"/>
</dbReference>
<dbReference type="InterPro" id="IPR017927">
    <property type="entry name" value="FAD-bd_FR_type"/>
</dbReference>